<protein>
    <submittedName>
        <fullName evidence="9">DUF421 domain-containing protein</fullName>
    </submittedName>
</protein>
<evidence type="ECO:0000256" key="3">
    <source>
        <dbReference type="ARBA" id="ARBA00022475"/>
    </source>
</evidence>
<sequence length="230" mass="25885">MKPEDIHITDWMRIFLGEVPWTFLLEVVVRIFFIFVVLMVSMRLMGKRMAAQLTRNEMAALVSLAAAIGVPMADPTRGLLPIVIIAAVVIGVQRIVSKRSENSSKFESAILGDMDIVVKDGVMLLDNMERTKLTRERLYAELRSEQICNLGQTERVYLEANGSFIVYKYKERRPGLSLIPPWDADYFEEQSRLKDSYACKSCGAVVRGKMDPALPCANCGSKEWAQAVCD</sequence>
<evidence type="ECO:0000259" key="8">
    <source>
        <dbReference type="Pfam" id="PF04239"/>
    </source>
</evidence>
<feature type="domain" description="YetF C-terminal" evidence="8">
    <location>
        <begin position="102"/>
        <end position="176"/>
    </location>
</feature>
<evidence type="ECO:0000256" key="2">
    <source>
        <dbReference type="ARBA" id="ARBA00006448"/>
    </source>
</evidence>
<dbReference type="EMBL" id="JBHTLD010000100">
    <property type="protein sequence ID" value="MFD1186886.1"/>
    <property type="molecule type" value="Genomic_DNA"/>
</dbReference>
<reference evidence="10" key="1">
    <citation type="journal article" date="2019" name="Int. J. Syst. Evol. Microbiol.">
        <title>The Global Catalogue of Microorganisms (GCM) 10K type strain sequencing project: providing services to taxonomists for standard genome sequencing and annotation.</title>
        <authorList>
            <consortium name="The Broad Institute Genomics Platform"/>
            <consortium name="The Broad Institute Genome Sequencing Center for Infectious Disease"/>
            <person name="Wu L."/>
            <person name="Ma J."/>
        </authorList>
    </citation>
    <scope>NUCLEOTIDE SEQUENCE [LARGE SCALE GENOMIC DNA]</scope>
    <source>
        <strain evidence="10">JCM 31319</strain>
    </source>
</reference>
<comment type="similarity">
    <text evidence="2">Belongs to the UPF0702 family.</text>
</comment>
<comment type="caution">
    <text evidence="9">The sequence shown here is derived from an EMBL/GenBank/DDBJ whole genome shotgun (WGS) entry which is preliminary data.</text>
</comment>
<dbReference type="InterPro" id="IPR007353">
    <property type="entry name" value="DUF421"/>
</dbReference>
<comment type="subcellular location">
    <subcellularLocation>
        <location evidence="1">Cell membrane</location>
        <topology evidence="1">Multi-pass membrane protein</topology>
    </subcellularLocation>
</comment>
<evidence type="ECO:0000256" key="4">
    <source>
        <dbReference type="ARBA" id="ARBA00022692"/>
    </source>
</evidence>
<gene>
    <name evidence="9" type="ORF">ACFQ2O_11780</name>
</gene>
<dbReference type="InterPro" id="IPR023090">
    <property type="entry name" value="UPF0702_alpha/beta_dom_sf"/>
</dbReference>
<evidence type="ECO:0000256" key="7">
    <source>
        <dbReference type="SAM" id="Phobius"/>
    </source>
</evidence>
<feature type="transmembrane region" description="Helical" evidence="7">
    <location>
        <begin position="79"/>
        <end position="96"/>
    </location>
</feature>
<evidence type="ECO:0000313" key="10">
    <source>
        <dbReference type="Proteomes" id="UP001597094"/>
    </source>
</evidence>
<dbReference type="Gene3D" id="3.30.240.20">
    <property type="entry name" value="bsu07140 like domains"/>
    <property type="match status" value="1"/>
</dbReference>
<name>A0ABW3SRZ7_9BACT</name>
<evidence type="ECO:0000256" key="5">
    <source>
        <dbReference type="ARBA" id="ARBA00022989"/>
    </source>
</evidence>
<keyword evidence="3" id="KW-1003">Cell membrane</keyword>
<dbReference type="PANTHER" id="PTHR34582">
    <property type="entry name" value="UPF0702 TRANSMEMBRANE PROTEIN YCAP"/>
    <property type="match status" value="1"/>
</dbReference>
<organism evidence="9 10">
    <name type="scientific">Pontibacter rugosus</name>
    <dbReference type="NCBI Taxonomy" id="1745966"/>
    <lineage>
        <taxon>Bacteria</taxon>
        <taxon>Pseudomonadati</taxon>
        <taxon>Bacteroidota</taxon>
        <taxon>Cytophagia</taxon>
        <taxon>Cytophagales</taxon>
        <taxon>Hymenobacteraceae</taxon>
        <taxon>Pontibacter</taxon>
    </lineage>
</organism>
<evidence type="ECO:0000313" key="9">
    <source>
        <dbReference type="EMBL" id="MFD1186886.1"/>
    </source>
</evidence>
<dbReference type="RefSeq" id="WP_377527709.1">
    <property type="nucleotide sequence ID" value="NZ_JBHTLD010000100.1"/>
</dbReference>
<proteinExistence type="inferred from homology"/>
<keyword evidence="4 7" id="KW-0812">Transmembrane</keyword>
<keyword evidence="5 7" id="KW-1133">Transmembrane helix</keyword>
<dbReference type="Proteomes" id="UP001597094">
    <property type="component" value="Unassembled WGS sequence"/>
</dbReference>
<accession>A0ABW3SRZ7</accession>
<dbReference type="Pfam" id="PF04239">
    <property type="entry name" value="DUF421"/>
    <property type="match status" value="1"/>
</dbReference>
<keyword evidence="10" id="KW-1185">Reference proteome</keyword>
<evidence type="ECO:0000256" key="1">
    <source>
        <dbReference type="ARBA" id="ARBA00004651"/>
    </source>
</evidence>
<evidence type="ECO:0000256" key="6">
    <source>
        <dbReference type="ARBA" id="ARBA00023136"/>
    </source>
</evidence>
<feature type="transmembrane region" description="Helical" evidence="7">
    <location>
        <begin position="20"/>
        <end position="41"/>
    </location>
</feature>
<dbReference type="PANTHER" id="PTHR34582:SF6">
    <property type="entry name" value="UPF0702 TRANSMEMBRANE PROTEIN YCAP"/>
    <property type="match status" value="1"/>
</dbReference>
<keyword evidence="6 7" id="KW-0472">Membrane</keyword>